<dbReference type="STRING" id="80876.SAMN05421779_107139"/>
<dbReference type="RefSeq" id="WP_217696128.1">
    <property type="nucleotide sequence ID" value="NZ_FTOA01000007.1"/>
</dbReference>
<dbReference type="InterPro" id="IPR011049">
    <property type="entry name" value="Serralysin-like_metalloprot_C"/>
</dbReference>
<gene>
    <name evidence="1" type="ORF">SAMN05421779_107139</name>
</gene>
<evidence type="ECO:0000313" key="1">
    <source>
        <dbReference type="EMBL" id="SIT12414.1"/>
    </source>
</evidence>
<dbReference type="EMBL" id="FTOA01000007">
    <property type="protein sequence ID" value="SIT12414.1"/>
    <property type="molecule type" value="Genomic_DNA"/>
</dbReference>
<sequence>FLVNAYTTGEQAIPAVAGLADGGFAIGWQSQGQDGNGWGVYMRRYDANGVGQGTDFQMADVTAGNQTMVALASRPDGGLVAVWQTPDGNGNGIASKVYGGQQETLAVAARTAGSDTLSITAASSLLLGGDGADTFAINSGDGVNVINNAGHAADGDRVLFGTGITYDHLWFEQQGADLKVSVIGGTAGVVVSSWFTDPDNEVSQFATSTGDTLDMSQVETLVQAMAAFAPPPAGQLDLTAEQQDVLAPILASAWQHTSS</sequence>
<dbReference type="Proteomes" id="UP000185678">
    <property type="component" value="Unassembled WGS sequence"/>
</dbReference>
<organism evidence="1 2">
    <name type="scientific">Insolitispirillum peregrinum</name>
    <dbReference type="NCBI Taxonomy" id="80876"/>
    <lineage>
        <taxon>Bacteria</taxon>
        <taxon>Pseudomonadati</taxon>
        <taxon>Pseudomonadota</taxon>
        <taxon>Alphaproteobacteria</taxon>
        <taxon>Rhodospirillales</taxon>
        <taxon>Novispirillaceae</taxon>
        <taxon>Insolitispirillum</taxon>
    </lineage>
</organism>
<proteinExistence type="predicted"/>
<evidence type="ECO:0000313" key="2">
    <source>
        <dbReference type="Proteomes" id="UP000185678"/>
    </source>
</evidence>
<feature type="non-terminal residue" evidence="1">
    <location>
        <position position="1"/>
    </location>
</feature>
<name>A0A1N7PP40_9PROT</name>
<protein>
    <recommendedName>
        <fullName evidence="3">Haemolysin-type calcium binding protein related domain-containing protein</fullName>
    </recommendedName>
</protein>
<accession>A0A1N7PP40</accession>
<evidence type="ECO:0008006" key="3">
    <source>
        <dbReference type="Google" id="ProtNLM"/>
    </source>
</evidence>
<dbReference type="SUPFAM" id="SSF51120">
    <property type="entry name" value="beta-Roll"/>
    <property type="match status" value="1"/>
</dbReference>
<reference evidence="1 2" key="1">
    <citation type="submission" date="2017-01" db="EMBL/GenBank/DDBJ databases">
        <authorList>
            <person name="Mah S.A."/>
            <person name="Swanson W.J."/>
            <person name="Moy G.W."/>
            <person name="Vacquier V.D."/>
        </authorList>
    </citation>
    <scope>NUCLEOTIDE SEQUENCE [LARGE SCALE GENOMIC DNA]</scope>
    <source>
        <strain evidence="1 2">DSM 11589</strain>
    </source>
</reference>
<dbReference type="AlphaFoldDB" id="A0A1N7PP40"/>
<keyword evidence="2" id="KW-1185">Reference proteome</keyword>